<dbReference type="RefSeq" id="WP_350932025.1">
    <property type="nucleotide sequence ID" value="NZ_CP157762.1"/>
</dbReference>
<protein>
    <submittedName>
        <fullName evidence="2">Uncharacterized protein</fullName>
    </submittedName>
</protein>
<evidence type="ECO:0000313" key="2">
    <source>
        <dbReference type="EMBL" id="XCH73135.1"/>
    </source>
</evidence>
<dbReference type="AlphaFoldDB" id="A0AAU8HAH0"/>
<dbReference type="EMBL" id="CP159342">
    <property type="protein sequence ID" value="XCH73135.1"/>
    <property type="molecule type" value="Genomic_DNA"/>
</dbReference>
<organism evidence="2">
    <name type="scientific">Micromonospora sp. CCTCC AA 2012012</name>
    <dbReference type="NCBI Taxonomy" id="3111921"/>
    <lineage>
        <taxon>Bacteria</taxon>
        <taxon>Bacillati</taxon>
        <taxon>Actinomycetota</taxon>
        <taxon>Actinomycetes</taxon>
        <taxon>Micromonosporales</taxon>
        <taxon>Micromonosporaceae</taxon>
        <taxon>Micromonospora</taxon>
    </lineage>
</organism>
<reference evidence="2" key="2">
    <citation type="submission" date="2024-06" db="EMBL/GenBank/DDBJ databases">
        <title>Micromonospora mangrovi CCTCC AA 2012012 genome sequences.</title>
        <authorList>
            <person name="Gao J."/>
        </authorList>
    </citation>
    <scope>NUCLEOTIDE SEQUENCE</scope>
    <source>
        <strain evidence="2">CCTCC AA 2012012</strain>
    </source>
</reference>
<reference evidence="1" key="1">
    <citation type="submission" date="2024-01" db="EMBL/GenBank/DDBJ databases">
        <title>The genome sequence of Micromonospora mangrovi CCTCC AA 2012012.</title>
        <authorList>
            <person name="Gao J."/>
        </authorList>
    </citation>
    <scope>NUCLEOTIDE SEQUENCE</scope>
    <source>
        <strain evidence="1">CCTCC AA 2012012</strain>
    </source>
</reference>
<proteinExistence type="predicted"/>
<accession>A0AAU8HAH0</accession>
<gene>
    <name evidence="2" type="ORF">ABUL08_22905</name>
    <name evidence="1" type="ORF">VK199_22830</name>
</gene>
<sequence>MDRHQVRAALLATGLSPDAFELEDVHEHVPVPPDFWFLRHSPAGGWEIGAYERGVYDVRGTFDTEEAACAALWTALTGRPAPA</sequence>
<dbReference type="EMBL" id="CP157762">
    <property type="protein sequence ID" value="XBP92438.1"/>
    <property type="molecule type" value="Genomic_DNA"/>
</dbReference>
<evidence type="ECO:0000313" key="1">
    <source>
        <dbReference type="EMBL" id="XBP92438.1"/>
    </source>
</evidence>
<name>A0AAU8HAH0_9ACTN</name>